<dbReference type="HOGENOM" id="CLU_3338445_0_0_2"/>
<dbReference type="KEGG" id="mmaz:MmTuc01_0983"/>
<name>M1P7J2_METMZ</name>
<accession>M1P7J2</accession>
<dbReference type="Proteomes" id="UP000011718">
    <property type="component" value="Chromosome"/>
</dbReference>
<proteinExistence type="predicted"/>
<evidence type="ECO:0000313" key="1">
    <source>
        <dbReference type="EMBL" id="AGF96382.1"/>
    </source>
</evidence>
<gene>
    <name evidence="1" type="ORF">MmTuc01_0983</name>
</gene>
<dbReference type="EMBL" id="CP004144">
    <property type="protein sequence ID" value="AGF96382.1"/>
    <property type="molecule type" value="Genomic_DNA"/>
</dbReference>
<evidence type="ECO:0000313" key="2">
    <source>
        <dbReference type="Proteomes" id="UP000011718"/>
    </source>
</evidence>
<dbReference type="AlphaFoldDB" id="M1P7J2"/>
<protein>
    <submittedName>
        <fullName evidence="1">Uncharacterized protein</fullName>
    </submittedName>
</protein>
<organism evidence="1 2">
    <name type="scientific">Methanosarcina mazei Tuc01</name>
    <dbReference type="NCBI Taxonomy" id="1236903"/>
    <lineage>
        <taxon>Archaea</taxon>
        <taxon>Methanobacteriati</taxon>
        <taxon>Methanobacteriota</taxon>
        <taxon>Stenosarchaea group</taxon>
        <taxon>Methanomicrobia</taxon>
        <taxon>Methanosarcinales</taxon>
        <taxon>Methanosarcinaceae</taxon>
        <taxon>Methanosarcina</taxon>
    </lineage>
</organism>
<sequence>MNKIKEKNGVKDMFLSLFYKAVEIAYTSTVFKFFYCM</sequence>
<reference evidence="1 2" key="1">
    <citation type="journal article" date="2013" name="Genome Announc.">
        <title>Complete Genome of a Methanosarcina mazei Strain Isolated from Sediment Samples from an Amazonian Flooded Area.</title>
        <authorList>
            <person name="Assis das Gracas D."/>
            <person name="Thiago Juca Ramos R."/>
            <person name="Vieira Araujo A.C."/>
            <person name="Zahlouth R."/>
            <person name="Ribeiro Carneiro A."/>
            <person name="Souza Lopes T."/>
            <person name="Azevedo Barauna R."/>
            <person name="Azevedo V."/>
            <person name="Cruz Schneider M.P."/>
            <person name="Pellizari V.H."/>
            <person name="Silva A."/>
        </authorList>
    </citation>
    <scope>NUCLEOTIDE SEQUENCE [LARGE SCALE GENOMIC DNA]</scope>
    <source>
        <strain evidence="1 2">Tuc01</strain>
    </source>
</reference>
<dbReference type="BioCyc" id="MMAZ1236903:G139K-937-MONOMER"/>